<reference evidence="1 2" key="2">
    <citation type="journal article" date="2010" name="J. Bacteriol.">
        <title>Complete genome sequence of Beijerinckia indica subsp. indica.</title>
        <authorList>
            <person name="Tamas I."/>
            <person name="Dedysh S.N."/>
            <person name="Liesack W."/>
            <person name="Stott M.B."/>
            <person name="Alam M."/>
            <person name="Murrell J.C."/>
            <person name="Dunfield P.F."/>
        </authorList>
    </citation>
    <scope>NUCLEOTIDE SEQUENCE [LARGE SCALE GENOMIC DNA]</scope>
    <source>
        <strain evidence="2">ATCC 9039 / DSM 1715 / NCIMB 8712</strain>
    </source>
</reference>
<dbReference type="EMBL" id="CP001016">
    <property type="protein sequence ID" value="ACB96907.1"/>
    <property type="molecule type" value="Genomic_DNA"/>
</dbReference>
<protein>
    <submittedName>
        <fullName evidence="1">Uncharacterized protein</fullName>
    </submittedName>
</protein>
<name>B2IDX5_BEII9</name>
<dbReference type="KEGG" id="bid:Bind_3350"/>
<dbReference type="OrthoDB" id="8454620at2"/>
<sequence length="91" mass="10107">MGKARQISQPPSRGRRFMVGRDKHGQWAVCDEKGLIGGLFISRDAAIHFAMFESDHVPGAVLYVPDTIIISLEPLFKMNRSAAPSVIPKRM</sequence>
<evidence type="ECO:0000313" key="1">
    <source>
        <dbReference type="EMBL" id="ACB96907.1"/>
    </source>
</evidence>
<dbReference type="Proteomes" id="UP000001695">
    <property type="component" value="Chromosome"/>
</dbReference>
<dbReference type="HOGENOM" id="CLU_159807_1_0_5"/>
<accession>B2IDX5</accession>
<organism evidence="1 2">
    <name type="scientific">Beijerinckia indica subsp. indica (strain ATCC 9039 / DSM 1715 / NCIMB 8712)</name>
    <dbReference type="NCBI Taxonomy" id="395963"/>
    <lineage>
        <taxon>Bacteria</taxon>
        <taxon>Pseudomonadati</taxon>
        <taxon>Pseudomonadota</taxon>
        <taxon>Alphaproteobacteria</taxon>
        <taxon>Hyphomicrobiales</taxon>
        <taxon>Beijerinckiaceae</taxon>
        <taxon>Beijerinckia</taxon>
    </lineage>
</organism>
<evidence type="ECO:0000313" key="2">
    <source>
        <dbReference type="Proteomes" id="UP000001695"/>
    </source>
</evidence>
<dbReference type="eggNOG" id="ENOG502ZSS2">
    <property type="taxonomic scope" value="Bacteria"/>
</dbReference>
<proteinExistence type="predicted"/>
<gene>
    <name evidence="1" type="ordered locus">Bind_3350</name>
</gene>
<dbReference type="AlphaFoldDB" id="B2IDX5"/>
<keyword evidence="2" id="KW-1185">Reference proteome</keyword>
<reference evidence="2" key="1">
    <citation type="submission" date="2008-03" db="EMBL/GenBank/DDBJ databases">
        <title>Complete sequence of chromosome of Beijerinckia indica subsp. indica ATCC 9039.</title>
        <authorList>
            <consortium name="US DOE Joint Genome Institute"/>
            <person name="Copeland A."/>
            <person name="Lucas S."/>
            <person name="Lapidus A."/>
            <person name="Glavina del Rio T."/>
            <person name="Dalin E."/>
            <person name="Tice H."/>
            <person name="Bruce D."/>
            <person name="Goodwin L."/>
            <person name="Pitluck S."/>
            <person name="LaButti K."/>
            <person name="Schmutz J."/>
            <person name="Larimer F."/>
            <person name="Land M."/>
            <person name="Hauser L."/>
            <person name="Kyrpides N."/>
            <person name="Mikhailova N."/>
            <person name="Dunfield P.F."/>
            <person name="Dedysh S.N."/>
            <person name="Liesack W."/>
            <person name="Saw J.H."/>
            <person name="Alam M."/>
            <person name="Chen Y."/>
            <person name="Murrell J.C."/>
            <person name="Richardson P."/>
        </authorList>
    </citation>
    <scope>NUCLEOTIDE SEQUENCE [LARGE SCALE GENOMIC DNA]</scope>
    <source>
        <strain evidence="2">ATCC 9039 / DSM 1715 / NCIMB 8712</strain>
    </source>
</reference>